<dbReference type="HOGENOM" id="CLU_3264502_0_0_11"/>
<dbReference type="Proteomes" id="UP000016536">
    <property type="component" value="Unassembled WGS sequence"/>
</dbReference>
<sequence length="41" mass="4689">MPFVEHRPNWSYRGVVAARGEPPRHLQARLIPVTGAAREHE</sequence>
<reference evidence="1 2" key="1">
    <citation type="submission" date="2013-08" db="EMBL/GenBank/DDBJ databases">
        <authorList>
            <person name="Weinstock G."/>
            <person name="Sodergren E."/>
            <person name="Wylie T."/>
            <person name="Fulton L."/>
            <person name="Fulton R."/>
            <person name="Fronick C."/>
            <person name="O'Laughlin M."/>
            <person name="Godfrey J."/>
            <person name="Miner T."/>
            <person name="Herter B."/>
            <person name="Appelbaum E."/>
            <person name="Cordes M."/>
            <person name="Lek S."/>
            <person name="Wollam A."/>
            <person name="Pepin K.H."/>
            <person name="Palsikar V.B."/>
            <person name="Mitreva M."/>
            <person name="Wilson R.K."/>
        </authorList>
    </citation>
    <scope>NUCLEOTIDE SEQUENCE [LARGE SCALE GENOMIC DNA]</scope>
    <source>
        <strain evidence="1 2">F0542</strain>
    </source>
</reference>
<name>U1S4Q6_9ACTO</name>
<protein>
    <submittedName>
        <fullName evidence="1">Uncharacterized protein</fullName>
    </submittedName>
</protein>
<accession>U1S4Q6</accession>
<dbReference type="EMBL" id="AWSE01000014">
    <property type="protein sequence ID" value="ERH25652.1"/>
    <property type="molecule type" value="Genomic_DNA"/>
</dbReference>
<evidence type="ECO:0000313" key="2">
    <source>
        <dbReference type="Proteomes" id="UP000016536"/>
    </source>
</evidence>
<keyword evidence="2" id="KW-1185">Reference proteome</keyword>
<comment type="caution">
    <text evidence="1">The sequence shown here is derived from an EMBL/GenBank/DDBJ whole genome shotgun (WGS) entry which is preliminary data.</text>
</comment>
<dbReference type="AlphaFoldDB" id="U1S4Q6"/>
<proteinExistence type="predicted"/>
<gene>
    <name evidence="1" type="ORF">HMPREF1979_00314</name>
</gene>
<organism evidence="1 2">
    <name type="scientific">Actinomyces johnsonii F0542</name>
    <dbReference type="NCBI Taxonomy" id="1321818"/>
    <lineage>
        <taxon>Bacteria</taxon>
        <taxon>Bacillati</taxon>
        <taxon>Actinomycetota</taxon>
        <taxon>Actinomycetes</taxon>
        <taxon>Actinomycetales</taxon>
        <taxon>Actinomycetaceae</taxon>
        <taxon>Actinomyces</taxon>
    </lineage>
</organism>
<evidence type="ECO:0000313" key="1">
    <source>
        <dbReference type="EMBL" id="ERH25652.1"/>
    </source>
</evidence>